<evidence type="ECO:0000256" key="5">
    <source>
        <dbReference type="ARBA" id="ARBA00022630"/>
    </source>
</evidence>
<comment type="similarity">
    <text evidence="3">Belongs to the flavin monoamine oxidase family.</text>
</comment>
<dbReference type="InterPro" id="IPR050281">
    <property type="entry name" value="Flavin_monoamine_oxidase"/>
</dbReference>
<evidence type="ECO:0000313" key="10">
    <source>
        <dbReference type="Proteomes" id="UP001141253"/>
    </source>
</evidence>
<dbReference type="Pfam" id="PF01593">
    <property type="entry name" value="Amino_oxidase"/>
    <property type="match status" value="2"/>
</dbReference>
<evidence type="ECO:0000256" key="4">
    <source>
        <dbReference type="ARBA" id="ARBA00022490"/>
    </source>
</evidence>
<dbReference type="Gene3D" id="3.50.50.60">
    <property type="entry name" value="FAD/NAD(P)-binding domain"/>
    <property type="match status" value="2"/>
</dbReference>
<evidence type="ECO:0000259" key="8">
    <source>
        <dbReference type="Pfam" id="PF01593"/>
    </source>
</evidence>
<dbReference type="SUPFAM" id="SSF51905">
    <property type="entry name" value="FAD/NAD(P)-binding domain"/>
    <property type="match status" value="1"/>
</dbReference>
<dbReference type="Proteomes" id="UP001141253">
    <property type="component" value="Unassembled WGS sequence"/>
</dbReference>
<gene>
    <name evidence="9" type="ORF">OIU77_001117</name>
</gene>
<proteinExistence type="inferred from homology"/>
<dbReference type="PANTHER" id="PTHR10742">
    <property type="entry name" value="FLAVIN MONOAMINE OXIDASE"/>
    <property type="match status" value="1"/>
</dbReference>
<protein>
    <recommendedName>
        <fullName evidence="8">Amine oxidase domain-containing protein</fullName>
    </recommendedName>
</protein>
<evidence type="ECO:0000313" key="9">
    <source>
        <dbReference type="EMBL" id="KAJ6287938.1"/>
    </source>
</evidence>
<accession>A0ABQ8ZGE9</accession>
<evidence type="ECO:0000256" key="7">
    <source>
        <dbReference type="ARBA" id="ARBA00023002"/>
    </source>
</evidence>
<dbReference type="PANTHER" id="PTHR10742:SF405">
    <property type="entry name" value="PEROXISOMAL N(1)-ACETYL-SPERMINE_SPERMIDINE OXIDASE"/>
    <property type="match status" value="1"/>
</dbReference>
<comment type="caution">
    <text evidence="9">The sequence shown here is derived from an EMBL/GenBank/DDBJ whole genome shotgun (WGS) entry which is preliminary data.</text>
</comment>
<keyword evidence="6" id="KW-0274">FAD</keyword>
<feature type="domain" description="Amine oxidase" evidence="8">
    <location>
        <begin position="198"/>
        <end position="286"/>
    </location>
</feature>
<evidence type="ECO:0000256" key="1">
    <source>
        <dbReference type="ARBA" id="ARBA00001974"/>
    </source>
</evidence>
<comment type="cofactor">
    <cofactor evidence="1">
        <name>FAD</name>
        <dbReference type="ChEBI" id="CHEBI:57692"/>
    </cofactor>
</comment>
<dbReference type="EMBL" id="JAPFFI010001082">
    <property type="protein sequence ID" value="KAJ6287938.1"/>
    <property type="molecule type" value="Genomic_DNA"/>
</dbReference>
<reference evidence="9" key="2">
    <citation type="journal article" date="2023" name="Int. J. Mol. Sci.">
        <title>De Novo Assembly and Annotation of 11 Diverse Shrub Willow (Salix) Genomes Reveals Novel Gene Organization in Sex-Linked Regions.</title>
        <authorList>
            <person name="Hyden B."/>
            <person name="Feng K."/>
            <person name="Yates T.B."/>
            <person name="Jawdy S."/>
            <person name="Cereghino C."/>
            <person name="Smart L.B."/>
            <person name="Muchero W."/>
        </authorList>
    </citation>
    <scope>NUCLEOTIDE SEQUENCE</scope>
    <source>
        <tissue evidence="9">Shoot tip</tissue>
    </source>
</reference>
<organism evidence="9 10">
    <name type="scientific">Salix suchowensis</name>
    <dbReference type="NCBI Taxonomy" id="1278906"/>
    <lineage>
        <taxon>Eukaryota</taxon>
        <taxon>Viridiplantae</taxon>
        <taxon>Streptophyta</taxon>
        <taxon>Embryophyta</taxon>
        <taxon>Tracheophyta</taxon>
        <taxon>Spermatophyta</taxon>
        <taxon>Magnoliopsida</taxon>
        <taxon>eudicotyledons</taxon>
        <taxon>Gunneridae</taxon>
        <taxon>Pentapetalae</taxon>
        <taxon>rosids</taxon>
        <taxon>fabids</taxon>
        <taxon>Malpighiales</taxon>
        <taxon>Salicaceae</taxon>
        <taxon>Saliceae</taxon>
        <taxon>Salix</taxon>
    </lineage>
</organism>
<reference evidence="9" key="1">
    <citation type="submission" date="2022-10" db="EMBL/GenBank/DDBJ databases">
        <authorList>
            <person name="Hyden B.L."/>
            <person name="Feng K."/>
            <person name="Yates T."/>
            <person name="Jawdy S."/>
            <person name="Smart L.B."/>
            <person name="Muchero W."/>
        </authorList>
    </citation>
    <scope>NUCLEOTIDE SEQUENCE</scope>
    <source>
        <tissue evidence="9">Shoot tip</tissue>
    </source>
</reference>
<evidence type="ECO:0000256" key="6">
    <source>
        <dbReference type="ARBA" id="ARBA00022827"/>
    </source>
</evidence>
<keyword evidence="4" id="KW-0963">Cytoplasm</keyword>
<evidence type="ECO:0000256" key="3">
    <source>
        <dbReference type="ARBA" id="ARBA00005995"/>
    </source>
</evidence>
<name>A0ABQ8ZGE9_9ROSI</name>
<evidence type="ECO:0000256" key="2">
    <source>
        <dbReference type="ARBA" id="ARBA00004496"/>
    </source>
</evidence>
<dbReference type="InterPro" id="IPR036188">
    <property type="entry name" value="FAD/NAD-bd_sf"/>
</dbReference>
<keyword evidence="7" id="KW-0560">Oxidoreductase</keyword>
<sequence length="325" mass="35631">MAGLAAANRLYTSTDSKDMFELCVVEGGPRIGGGINTSEFGGDRIEMGATWIHGIGGIPVHKIAQEIHSLESEQPWECMDGFLDEPKTIAEGGFERSPSLVQSISTLYKSLVDYAQGKLMKGKENSEEANFYRLAAKALKVCPSNGGGPGKLSVGSFLRQVLNAHWDSVKEQEQIEGCDNWSTKLLEEAIFAMHENGRKVTGIQWQREAHRSTENGCADRPVKIHFCDGSIMLADHVLLTVTLGVLKAGIGSDLGMFNPPLPTFKTEAISRLGFGAVNKMFLQLSSSHDGRVEDCSKFPFLQMAFHRPDSELRQKKIPWERSSGA</sequence>
<dbReference type="InterPro" id="IPR002937">
    <property type="entry name" value="Amino_oxidase"/>
</dbReference>
<keyword evidence="10" id="KW-1185">Reference proteome</keyword>
<feature type="domain" description="Amine oxidase" evidence="8">
    <location>
        <begin position="1"/>
        <end position="123"/>
    </location>
</feature>
<comment type="subcellular location">
    <subcellularLocation>
        <location evidence="2">Cytoplasm</location>
    </subcellularLocation>
</comment>
<keyword evidence="5" id="KW-0285">Flavoprotein</keyword>